<evidence type="ECO:0000313" key="2">
    <source>
        <dbReference type="Proteomes" id="UP001152531"/>
    </source>
</evidence>
<name>A0ACA9Y8H4_9ASCO</name>
<reference evidence="1" key="1">
    <citation type="submission" date="2022-06" db="EMBL/GenBank/DDBJ databases">
        <authorList>
            <person name="Legras J.-L."/>
            <person name="Devillers H."/>
            <person name="Grondin C."/>
        </authorList>
    </citation>
    <scope>NUCLEOTIDE SEQUENCE</scope>
    <source>
        <strain evidence="1">CLIB 1444</strain>
    </source>
</reference>
<proteinExistence type="predicted"/>
<sequence>MESEAITSALSDLYNFHKYQYDQLIKPRNIKYNSLTDDDKKLLPWYVEHTEIMKKCIDHNRECLQSIAYTVGANWGFPDPSIWDPPTTTGFDRVRSLLLQLTREWSDEGIDERQVLERIYGDLGSQQLDILIPGCGTGRIIYDLAARGHDVHGIEFGYHVMILNQFMLNFYQREFIIYPYLHKLSNVVSRDRQTRNVTIHKEVSDIKGSMAMSGGSFIDIYGPNDLQISEFYSEENHECRADPTKFDTLITCFFIDTAPNIIDYLRTIHHRLHPHGKWINIGPLQWHFEDDHNITTTITNGITVPSINKGLELSSEDLFHLINQFFKITRNDQIPTTYATDQTLMAKNLYHCLYWIASPLPLK</sequence>
<evidence type="ECO:0000313" key="1">
    <source>
        <dbReference type="EMBL" id="CAH6721202.1"/>
    </source>
</evidence>
<comment type="caution">
    <text evidence="1">The sequence shown here is derived from an EMBL/GenBank/DDBJ whole genome shotgun (WGS) entry which is preliminary data.</text>
</comment>
<accession>A0ACA9Y8H4</accession>
<gene>
    <name evidence="1" type="ORF">CLIB1444_05S05842</name>
</gene>
<organism evidence="1 2">
    <name type="scientific">[Candida] jaroonii</name>
    <dbReference type="NCBI Taxonomy" id="467808"/>
    <lineage>
        <taxon>Eukaryota</taxon>
        <taxon>Fungi</taxon>
        <taxon>Dikarya</taxon>
        <taxon>Ascomycota</taxon>
        <taxon>Saccharomycotina</taxon>
        <taxon>Pichiomycetes</taxon>
        <taxon>Debaryomycetaceae</taxon>
        <taxon>Yamadazyma</taxon>
    </lineage>
</organism>
<keyword evidence="2" id="KW-1185">Reference proteome</keyword>
<protein>
    <submittedName>
        <fullName evidence="1">Carnosine N-methyltransferase</fullName>
    </submittedName>
</protein>
<dbReference type="EMBL" id="CALSDN010000005">
    <property type="protein sequence ID" value="CAH6721202.1"/>
    <property type="molecule type" value="Genomic_DNA"/>
</dbReference>
<dbReference type="Proteomes" id="UP001152531">
    <property type="component" value="Unassembled WGS sequence"/>
</dbReference>